<dbReference type="InterPro" id="IPR023867">
    <property type="entry name" value="Sulphatase_maturase_rSAM"/>
</dbReference>
<keyword evidence="1" id="KW-0949">S-adenosyl-L-methionine</keyword>
<dbReference type="InterPro" id="IPR058240">
    <property type="entry name" value="rSAM_sf"/>
</dbReference>
<dbReference type="InterPro" id="IPR007197">
    <property type="entry name" value="rSAM"/>
</dbReference>
<dbReference type="RefSeq" id="WP_338736705.1">
    <property type="nucleotide sequence ID" value="NZ_CP146612.1"/>
</dbReference>
<evidence type="ECO:0000256" key="4">
    <source>
        <dbReference type="ARBA" id="ARBA00023014"/>
    </source>
</evidence>
<evidence type="ECO:0000313" key="6">
    <source>
        <dbReference type="EMBL" id="WWX24594.1"/>
    </source>
</evidence>
<keyword evidence="4" id="KW-0411">Iron-sulfur</keyword>
<evidence type="ECO:0000259" key="5">
    <source>
        <dbReference type="PROSITE" id="PS51918"/>
    </source>
</evidence>
<feature type="domain" description="Radical SAM core" evidence="5">
    <location>
        <begin position="93"/>
        <end position="319"/>
    </location>
</feature>
<dbReference type="SFLD" id="SFLDG01386">
    <property type="entry name" value="main_SPASM_domain-containing"/>
    <property type="match status" value="1"/>
</dbReference>
<keyword evidence="2" id="KW-0479">Metal-binding</keyword>
<dbReference type="CDD" id="cd01335">
    <property type="entry name" value="Radical_SAM"/>
    <property type="match status" value="1"/>
</dbReference>
<accession>A0ABZ2J0Z0</accession>
<dbReference type="PANTHER" id="PTHR43273:SF8">
    <property type="entry name" value="RADICAL SAM DOMAIN PROTEIN"/>
    <property type="match status" value="1"/>
</dbReference>
<name>A0ABZ2J0Z0_9CHLR</name>
<dbReference type="Pfam" id="PF04055">
    <property type="entry name" value="Radical_SAM"/>
    <property type="match status" value="1"/>
</dbReference>
<dbReference type="EMBL" id="CP146612">
    <property type="protein sequence ID" value="WWX24594.1"/>
    <property type="molecule type" value="Genomic_DNA"/>
</dbReference>
<keyword evidence="3" id="KW-0408">Iron</keyword>
<dbReference type="PANTHER" id="PTHR43273">
    <property type="entry name" value="ANAEROBIC SULFATASE-MATURATING ENZYME HOMOLOG ASLB-RELATED"/>
    <property type="match status" value="1"/>
</dbReference>
<dbReference type="SFLD" id="SFLDG01067">
    <property type="entry name" value="SPASM/twitch_domain_containing"/>
    <property type="match status" value="1"/>
</dbReference>
<dbReference type="Proteomes" id="UP001375370">
    <property type="component" value="Chromosome"/>
</dbReference>
<protein>
    <submittedName>
        <fullName evidence="6">Radical SAM protein</fullName>
    </submittedName>
</protein>
<dbReference type="PROSITE" id="PS51918">
    <property type="entry name" value="RADICAL_SAM"/>
    <property type="match status" value="1"/>
</dbReference>
<dbReference type="Gene3D" id="3.20.20.70">
    <property type="entry name" value="Aldolase class I"/>
    <property type="match status" value="1"/>
</dbReference>
<sequence length="444" mass="49871">MSHMKSLSVRQSAGRFVEKCFLLEHQNLHLAYFPKSHQVLSLNQAAIPIITALNGVGFTPRTSADQKFINSLSTAGLLTSEPVPDSPDIQQSTDYRPTRVGLLLTDVCNLYCVYCYSHNNKTPQTMSETVACAAIDLIIKNASEDHSVAHLQFHGGGEPTCAWSMVQTTIEYFESKVKLEGVEKYIGITTNGVFSQQRLAWLAEHVDEFCISWDGTKEIHDRLRPKRNGQGSYDDVLRTFDYIDKIGKKYWISSTVTEDSLQYFPGIIDVLANRPGFEAISLEPIYQHGRGQELDVPDADRFLEAFRAVKKLGRDNDLRIEFSSARGGSIRKSYCYATDPAFNVTPTGMVTACYMRTDPQDPQAGIFFHGNYDNDTGHFIFNAETRALLRSRNIDSLSECRDCFCRYHCAGGCLNQSGAIDQVSPYRCYITKNLTLDHLVESLQ</sequence>
<evidence type="ECO:0000313" key="7">
    <source>
        <dbReference type="Proteomes" id="UP001375370"/>
    </source>
</evidence>
<evidence type="ECO:0000256" key="2">
    <source>
        <dbReference type="ARBA" id="ARBA00022723"/>
    </source>
</evidence>
<dbReference type="SFLD" id="SFLDG01384">
    <property type="entry name" value="thioether_bond_formation_requi"/>
    <property type="match status" value="1"/>
</dbReference>
<reference evidence="6 7" key="1">
    <citation type="submission" date="2024-03" db="EMBL/GenBank/DDBJ databases">
        <title>A Dehalogenimonas Isolated from Estuarine Sediments Dihaloeliminates Chlorinated Alkanes.</title>
        <authorList>
            <person name="Yang Y."/>
            <person name="Wang H."/>
        </authorList>
    </citation>
    <scope>NUCLEOTIDE SEQUENCE [LARGE SCALE GENOMIC DNA]</scope>
    <source>
        <strain evidence="6 7">W</strain>
    </source>
</reference>
<dbReference type="SUPFAM" id="SSF102114">
    <property type="entry name" value="Radical SAM enzymes"/>
    <property type="match status" value="1"/>
</dbReference>
<organism evidence="6 7">
    <name type="scientific">Candidatus Dehalogenimonas loeffleri</name>
    <dbReference type="NCBI Taxonomy" id="3127115"/>
    <lineage>
        <taxon>Bacteria</taxon>
        <taxon>Bacillati</taxon>
        <taxon>Chloroflexota</taxon>
        <taxon>Dehalococcoidia</taxon>
        <taxon>Dehalococcoidales</taxon>
        <taxon>Dehalococcoidaceae</taxon>
        <taxon>Dehalogenimonas</taxon>
    </lineage>
</organism>
<evidence type="ECO:0000256" key="1">
    <source>
        <dbReference type="ARBA" id="ARBA00022691"/>
    </source>
</evidence>
<dbReference type="InterPro" id="IPR013785">
    <property type="entry name" value="Aldolase_TIM"/>
</dbReference>
<gene>
    <name evidence="6" type="ORF">V8247_04810</name>
</gene>
<evidence type="ECO:0000256" key="3">
    <source>
        <dbReference type="ARBA" id="ARBA00023004"/>
    </source>
</evidence>
<keyword evidence="7" id="KW-1185">Reference proteome</keyword>
<dbReference type="SFLD" id="SFLDS00029">
    <property type="entry name" value="Radical_SAM"/>
    <property type="match status" value="1"/>
</dbReference>
<proteinExistence type="predicted"/>